<feature type="transmembrane region" description="Helical" evidence="1">
    <location>
        <begin position="48"/>
        <end position="69"/>
    </location>
</feature>
<organism evidence="2 3">
    <name type="scientific">Rosistilla oblonga</name>
    <dbReference type="NCBI Taxonomy" id="2527990"/>
    <lineage>
        <taxon>Bacteria</taxon>
        <taxon>Pseudomonadati</taxon>
        <taxon>Planctomycetota</taxon>
        <taxon>Planctomycetia</taxon>
        <taxon>Pirellulales</taxon>
        <taxon>Pirellulaceae</taxon>
        <taxon>Rosistilla</taxon>
    </lineage>
</organism>
<protein>
    <submittedName>
        <fullName evidence="2">Uncharacterized protein</fullName>
    </submittedName>
</protein>
<dbReference type="AlphaFoldDB" id="A0A518IQZ4"/>
<evidence type="ECO:0000256" key="1">
    <source>
        <dbReference type="SAM" id="Phobius"/>
    </source>
</evidence>
<reference evidence="2 3" key="1">
    <citation type="submission" date="2019-02" db="EMBL/GenBank/DDBJ databases">
        <title>Deep-cultivation of Planctomycetes and their phenomic and genomic characterization uncovers novel biology.</title>
        <authorList>
            <person name="Wiegand S."/>
            <person name="Jogler M."/>
            <person name="Boedeker C."/>
            <person name="Pinto D."/>
            <person name="Vollmers J."/>
            <person name="Rivas-Marin E."/>
            <person name="Kohn T."/>
            <person name="Peeters S.H."/>
            <person name="Heuer A."/>
            <person name="Rast P."/>
            <person name="Oberbeckmann S."/>
            <person name="Bunk B."/>
            <person name="Jeske O."/>
            <person name="Meyerdierks A."/>
            <person name="Storesund J.E."/>
            <person name="Kallscheuer N."/>
            <person name="Luecker S."/>
            <person name="Lage O.M."/>
            <person name="Pohl T."/>
            <person name="Merkel B.J."/>
            <person name="Hornburger P."/>
            <person name="Mueller R.-W."/>
            <person name="Bruemmer F."/>
            <person name="Labrenz M."/>
            <person name="Spormann A.M."/>
            <person name="Op den Camp H."/>
            <person name="Overmann J."/>
            <person name="Amann R."/>
            <person name="Jetten M.S.M."/>
            <person name="Mascher T."/>
            <person name="Medema M.H."/>
            <person name="Devos D.P."/>
            <person name="Kaster A.-K."/>
            <person name="Ovreas L."/>
            <person name="Rohde M."/>
            <person name="Galperin M.Y."/>
            <person name="Jogler C."/>
        </authorList>
    </citation>
    <scope>NUCLEOTIDE SEQUENCE [LARGE SCALE GENOMIC DNA]</scope>
    <source>
        <strain evidence="2 3">Mal33</strain>
    </source>
</reference>
<keyword evidence="1" id="KW-0472">Membrane</keyword>
<evidence type="ECO:0000313" key="2">
    <source>
        <dbReference type="EMBL" id="QDV55473.1"/>
    </source>
</evidence>
<gene>
    <name evidence="2" type="ORF">Mal33_14470</name>
</gene>
<name>A0A518IQZ4_9BACT</name>
<keyword evidence="1" id="KW-1133">Transmembrane helix</keyword>
<keyword evidence="1" id="KW-0812">Transmembrane</keyword>
<dbReference type="Proteomes" id="UP000316770">
    <property type="component" value="Chromosome"/>
</dbReference>
<dbReference type="EMBL" id="CP036318">
    <property type="protein sequence ID" value="QDV55473.1"/>
    <property type="molecule type" value="Genomic_DNA"/>
</dbReference>
<evidence type="ECO:0000313" key="3">
    <source>
        <dbReference type="Proteomes" id="UP000316770"/>
    </source>
</evidence>
<keyword evidence="3" id="KW-1185">Reference proteome</keyword>
<proteinExistence type="predicted"/>
<accession>A0A518IQZ4</accession>
<sequence length="80" mass="8829">MTEMRMFTASKSAELKCPIMRLMQIEEQLGKHLGKACSVVFASSFSRAVLAVLLVGARLATFCLLAWLFPSAGRGGWRLH</sequence>